<evidence type="ECO:0000256" key="5">
    <source>
        <dbReference type="HAMAP-Rule" id="MF_01371"/>
    </source>
</evidence>
<dbReference type="GO" id="GO:0015934">
    <property type="term" value="C:large ribosomal subunit"/>
    <property type="evidence" value="ECO:0007669"/>
    <property type="project" value="InterPro"/>
</dbReference>
<dbReference type="GO" id="GO:0006412">
    <property type="term" value="P:translation"/>
    <property type="evidence" value="ECO:0007669"/>
    <property type="project" value="UniProtKB-UniRule"/>
</dbReference>
<dbReference type="PIRSF" id="PIRSF002211">
    <property type="entry name" value="Ribosomal_L30_bac-type"/>
    <property type="match status" value="1"/>
</dbReference>
<accession>A0A0H4T8K7</accession>
<dbReference type="SUPFAM" id="SSF55129">
    <property type="entry name" value="Ribosomal protein L30p/L7e"/>
    <property type="match status" value="1"/>
</dbReference>
<dbReference type="PANTHER" id="PTHR15892">
    <property type="entry name" value="MITOCHONDRIAL RIBOSOMAL PROTEIN L30"/>
    <property type="match status" value="1"/>
</dbReference>
<evidence type="ECO:0000256" key="3">
    <source>
        <dbReference type="ARBA" id="ARBA00022980"/>
    </source>
</evidence>
<comment type="similarity">
    <text evidence="1 5">Belongs to the universal ribosomal protein uL30 family.</text>
</comment>
<evidence type="ECO:0000259" key="6">
    <source>
        <dbReference type="Pfam" id="PF00327"/>
    </source>
</evidence>
<dbReference type="AlphaFoldDB" id="A0A0H4T8K7"/>
<keyword evidence="3 5" id="KW-0689">Ribosomal protein</keyword>
<dbReference type="PANTHER" id="PTHR15892:SF2">
    <property type="entry name" value="LARGE RIBOSOMAL SUBUNIT PROTEIN UL30M"/>
    <property type="match status" value="1"/>
</dbReference>
<dbReference type="InterPro" id="IPR036919">
    <property type="entry name" value="Ribo_uL30_ferredoxin-like_sf"/>
</dbReference>
<keyword evidence="4 5" id="KW-0687">Ribonucleoprotein</keyword>
<organism evidence="7">
    <name type="scientific">uncultured Chloroflexi bacterium Rifle_16ft_4_minimus_450</name>
    <dbReference type="NCBI Taxonomy" id="1665075"/>
    <lineage>
        <taxon>Bacteria</taxon>
        <taxon>Bacillati</taxon>
        <taxon>Chloroflexota</taxon>
        <taxon>environmental samples</taxon>
    </lineage>
</organism>
<dbReference type="HAMAP" id="MF_01371_B">
    <property type="entry name" value="Ribosomal_uL30_B"/>
    <property type="match status" value="1"/>
</dbReference>
<dbReference type="GO" id="GO:0003735">
    <property type="term" value="F:structural constituent of ribosome"/>
    <property type="evidence" value="ECO:0007669"/>
    <property type="project" value="InterPro"/>
</dbReference>
<dbReference type="CDD" id="cd01658">
    <property type="entry name" value="Ribosomal_L30"/>
    <property type="match status" value="1"/>
</dbReference>
<dbReference type="FunFam" id="3.30.1390.20:FF:000001">
    <property type="entry name" value="50S ribosomal protein L30"/>
    <property type="match status" value="1"/>
</dbReference>
<comment type="subunit">
    <text evidence="2 5">Part of the 50S ribosomal subunit.</text>
</comment>
<evidence type="ECO:0000256" key="1">
    <source>
        <dbReference type="ARBA" id="ARBA00007594"/>
    </source>
</evidence>
<name>A0A0H4T8K7_9CHLR</name>
<feature type="domain" description="Large ribosomal subunit protein uL30-like ferredoxin-like fold" evidence="6">
    <location>
        <begin position="11"/>
        <end position="60"/>
    </location>
</feature>
<dbReference type="Gene3D" id="3.30.1390.20">
    <property type="entry name" value="Ribosomal protein L30, ferredoxin-like fold domain"/>
    <property type="match status" value="1"/>
</dbReference>
<reference evidence="7" key="1">
    <citation type="journal article" date="2015" name="ISME J.">
        <title>Aquifer environment selects for microbial species cohorts in sediment and groundwater.</title>
        <authorList>
            <person name="Hug L.A."/>
            <person name="Thomas B.C."/>
            <person name="Brown C.T."/>
            <person name="Frischkorn K.R."/>
            <person name="Williams K.H."/>
            <person name="Tringe S.G."/>
            <person name="Banfield J.F."/>
        </authorList>
    </citation>
    <scope>NUCLEOTIDE SEQUENCE</scope>
</reference>
<dbReference type="InterPro" id="IPR016082">
    <property type="entry name" value="Ribosomal_uL30_ferredoxin-like"/>
</dbReference>
<dbReference type="EMBL" id="KT007032">
    <property type="protein sequence ID" value="AKQ04218.1"/>
    <property type="molecule type" value="Genomic_DNA"/>
</dbReference>
<evidence type="ECO:0000256" key="4">
    <source>
        <dbReference type="ARBA" id="ARBA00023274"/>
    </source>
</evidence>
<proteinExistence type="inferred from homology"/>
<evidence type="ECO:0000256" key="2">
    <source>
        <dbReference type="ARBA" id="ARBA00011838"/>
    </source>
</evidence>
<dbReference type="InterPro" id="IPR005996">
    <property type="entry name" value="Ribosomal_uL30_bac-type"/>
</dbReference>
<sequence length="65" mass="7280">MPSETAPSKVLRITLVRSPIGYSERQKRTARALGLHRLNQTVEQADSPAVRGMISKISHLLRVEE</sequence>
<dbReference type="Pfam" id="PF00327">
    <property type="entry name" value="Ribosomal_L30"/>
    <property type="match status" value="1"/>
</dbReference>
<evidence type="ECO:0000313" key="7">
    <source>
        <dbReference type="EMBL" id="AKQ04218.1"/>
    </source>
</evidence>
<gene>
    <name evidence="5 7" type="primary">rpmD</name>
</gene>
<protein>
    <recommendedName>
        <fullName evidence="5">Large ribosomal subunit protein uL30</fullName>
    </recommendedName>
</protein>
<dbReference type="NCBIfam" id="TIGR01308">
    <property type="entry name" value="rpmD_bact"/>
    <property type="match status" value="1"/>
</dbReference>